<evidence type="ECO:0000313" key="3">
    <source>
        <dbReference type="Proteomes" id="UP000295341"/>
    </source>
</evidence>
<dbReference type="EMBL" id="SOBT01000008">
    <property type="protein sequence ID" value="TDU32757.1"/>
    <property type="molecule type" value="Genomic_DNA"/>
</dbReference>
<sequence length="225" mass="25180">MRALRRVLFVVGVREVNLVNVARTKSGDFSCFQSAAPDFVRATYADFTVAPYRFAPGEFRIKHVSESWERRACAELRRAVFCDEQQIFEHDDADALDACALPIAAIACLIGQPDDVVGTVRICETEPGTWWGSRLAVRPDYRRSAWLGGELIHHAVCTAHARGAKHFYAQVQVQNVKLFERLHWTTLDAVIVQGRPHVLMQADLAHYPARAQDDVGFFSGLRAAA</sequence>
<dbReference type="InterPro" id="IPR016181">
    <property type="entry name" value="Acyl_CoA_acyltransferase"/>
</dbReference>
<gene>
    <name evidence="2" type="ORF">DFR24_2161</name>
</gene>
<dbReference type="InterPro" id="IPR024035">
    <property type="entry name" value="MSMEG_0567_GNAT"/>
</dbReference>
<keyword evidence="2" id="KW-0808">Transferase</keyword>
<dbReference type="PROSITE" id="PS51186">
    <property type="entry name" value="GNAT"/>
    <property type="match status" value="1"/>
</dbReference>
<organism evidence="2 3">
    <name type="scientific">Panacagrimonas perspica</name>
    <dbReference type="NCBI Taxonomy" id="381431"/>
    <lineage>
        <taxon>Bacteria</taxon>
        <taxon>Pseudomonadati</taxon>
        <taxon>Pseudomonadota</taxon>
        <taxon>Gammaproteobacteria</taxon>
        <taxon>Nevskiales</taxon>
        <taxon>Nevskiaceae</taxon>
        <taxon>Panacagrimonas</taxon>
    </lineage>
</organism>
<dbReference type="GO" id="GO:0016747">
    <property type="term" value="F:acyltransferase activity, transferring groups other than amino-acyl groups"/>
    <property type="evidence" value="ECO:0007669"/>
    <property type="project" value="InterPro"/>
</dbReference>
<accession>A0A4R7PF60</accession>
<dbReference type="Gene3D" id="3.40.630.30">
    <property type="match status" value="1"/>
</dbReference>
<dbReference type="SUPFAM" id="SSF55729">
    <property type="entry name" value="Acyl-CoA N-acyltransferases (Nat)"/>
    <property type="match status" value="1"/>
</dbReference>
<reference evidence="2 3" key="1">
    <citation type="submission" date="2019-03" db="EMBL/GenBank/DDBJ databases">
        <title>Genomic Encyclopedia of Type Strains, Phase IV (KMG-IV): sequencing the most valuable type-strain genomes for metagenomic binning, comparative biology and taxonomic classification.</title>
        <authorList>
            <person name="Goeker M."/>
        </authorList>
    </citation>
    <scope>NUCLEOTIDE SEQUENCE [LARGE SCALE GENOMIC DNA]</scope>
    <source>
        <strain evidence="2 3">DSM 26377</strain>
    </source>
</reference>
<dbReference type="NCBIfam" id="TIGR04045">
    <property type="entry name" value="MSMEG_0567_GNAT"/>
    <property type="match status" value="1"/>
</dbReference>
<keyword evidence="3" id="KW-1185">Reference proteome</keyword>
<dbReference type="Pfam" id="PF00583">
    <property type="entry name" value="Acetyltransf_1"/>
    <property type="match status" value="1"/>
</dbReference>
<dbReference type="OrthoDB" id="9796171at2"/>
<evidence type="ECO:0000313" key="2">
    <source>
        <dbReference type="EMBL" id="TDU32757.1"/>
    </source>
</evidence>
<feature type="domain" description="N-acetyltransferase" evidence="1">
    <location>
        <begin position="59"/>
        <end position="214"/>
    </location>
</feature>
<dbReference type="AlphaFoldDB" id="A0A4R7PF60"/>
<comment type="caution">
    <text evidence="2">The sequence shown here is derived from an EMBL/GenBank/DDBJ whole genome shotgun (WGS) entry which is preliminary data.</text>
</comment>
<name>A0A4R7PF60_9GAMM</name>
<dbReference type="Proteomes" id="UP000295341">
    <property type="component" value="Unassembled WGS sequence"/>
</dbReference>
<dbReference type="InterPro" id="IPR000182">
    <property type="entry name" value="GNAT_dom"/>
</dbReference>
<proteinExistence type="predicted"/>
<dbReference type="CDD" id="cd04301">
    <property type="entry name" value="NAT_SF"/>
    <property type="match status" value="1"/>
</dbReference>
<protein>
    <submittedName>
        <fullName evidence="2">Putative N-acetyltransferase (TIGR04045 family)</fullName>
    </submittedName>
</protein>
<evidence type="ECO:0000259" key="1">
    <source>
        <dbReference type="PROSITE" id="PS51186"/>
    </source>
</evidence>